<dbReference type="PANTHER" id="PTHR34295:SF1">
    <property type="entry name" value="BIOTIN TRANSPORTER BIOY"/>
    <property type="match status" value="1"/>
</dbReference>
<keyword evidence="2 3" id="KW-0472">Membrane</keyword>
<evidence type="ECO:0000313" key="5">
    <source>
        <dbReference type="Proteomes" id="UP000318661"/>
    </source>
</evidence>
<keyword evidence="3" id="KW-0812">Transmembrane</keyword>
<comment type="subcellular location">
    <subcellularLocation>
        <location evidence="2">Cell membrane</location>
        <topology evidence="2">Multi-pass membrane protein</topology>
    </subcellularLocation>
</comment>
<protein>
    <recommendedName>
        <fullName evidence="2">Biotin transporter</fullName>
    </recommendedName>
</protein>
<feature type="transmembrane region" description="Helical" evidence="3">
    <location>
        <begin position="95"/>
        <end position="111"/>
    </location>
</feature>
<dbReference type="AlphaFoldDB" id="A0A537LGB3"/>
<feature type="transmembrane region" description="Helical" evidence="3">
    <location>
        <begin position="166"/>
        <end position="186"/>
    </location>
</feature>
<comment type="similarity">
    <text evidence="1 2">Belongs to the BioY family.</text>
</comment>
<proteinExistence type="inferred from homology"/>
<dbReference type="PIRSF" id="PIRSF016661">
    <property type="entry name" value="BioY"/>
    <property type="match status" value="1"/>
</dbReference>
<name>A0A537LGB3_9BACT</name>
<feature type="transmembrane region" description="Helical" evidence="3">
    <location>
        <begin position="123"/>
        <end position="146"/>
    </location>
</feature>
<evidence type="ECO:0000256" key="1">
    <source>
        <dbReference type="ARBA" id="ARBA00010692"/>
    </source>
</evidence>
<dbReference type="Gene3D" id="1.10.1760.20">
    <property type="match status" value="1"/>
</dbReference>
<reference evidence="4 5" key="1">
    <citation type="journal article" date="2019" name="Nat. Microbiol.">
        <title>Mediterranean grassland soil C-N compound turnover is dependent on rainfall and depth, and is mediated by genomically divergent microorganisms.</title>
        <authorList>
            <person name="Diamond S."/>
            <person name="Andeer P.F."/>
            <person name="Li Z."/>
            <person name="Crits-Christoph A."/>
            <person name="Burstein D."/>
            <person name="Anantharaman K."/>
            <person name="Lane K.R."/>
            <person name="Thomas B.C."/>
            <person name="Pan C."/>
            <person name="Northen T.R."/>
            <person name="Banfield J.F."/>
        </authorList>
    </citation>
    <scope>NUCLEOTIDE SEQUENCE [LARGE SCALE GENOMIC DNA]</scope>
    <source>
        <strain evidence="4">NP_2</strain>
    </source>
</reference>
<keyword evidence="2" id="KW-1003">Cell membrane</keyword>
<keyword evidence="3" id="KW-1133">Transmembrane helix</keyword>
<dbReference type="PANTHER" id="PTHR34295">
    <property type="entry name" value="BIOTIN TRANSPORTER BIOY"/>
    <property type="match status" value="1"/>
</dbReference>
<dbReference type="GO" id="GO:0015225">
    <property type="term" value="F:biotin transmembrane transporter activity"/>
    <property type="evidence" value="ECO:0007669"/>
    <property type="project" value="UniProtKB-UniRule"/>
</dbReference>
<gene>
    <name evidence="4" type="ORF">E6G99_08125</name>
</gene>
<sequence>MPPVGLSFVTTRDLTLIALFAVLTTACAQLSLPLPLLTNVPFTLQVFGVLMAGAILGARRGFLSQVVYLLLGFVGLPVFAGFAGGPAVLVGPTAGYLWSFPVAAWLVGLAADRTGRRGRSYAVLATLYAGMLAGITAIYVCGVIGLTVTGAVPTLSMAVRVGIVPFLWFDLFKALAAGLVAVRLYGIVQ</sequence>
<dbReference type="Proteomes" id="UP000318661">
    <property type="component" value="Unassembled WGS sequence"/>
</dbReference>
<organism evidence="4 5">
    <name type="scientific">Candidatus Segetimicrobium genomatis</name>
    <dbReference type="NCBI Taxonomy" id="2569760"/>
    <lineage>
        <taxon>Bacteria</taxon>
        <taxon>Bacillati</taxon>
        <taxon>Candidatus Sysuimicrobiota</taxon>
        <taxon>Candidatus Sysuimicrobiia</taxon>
        <taxon>Candidatus Sysuimicrobiales</taxon>
        <taxon>Candidatus Segetimicrobiaceae</taxon>
        <taxon>Candidatus Segetimicrobium</taxon>
    </lineage>
</organism>
<feature type="transmembrane region" description="Helical" evidence="3">
    <location>
        <begin position="68"/>
        <end position="89"/>
    </location>
</feature>
<dbReference type="InterPro" id="IPR003784">
    <property type="entry name" value="BioY"/>
</dbReference>
<dbReference type="GO" id="GO:0005886">
    <property type="term" value="C:plasma membrane"/>
    <property type="evidence" value="ECO:0007669"/>
    <property type="project" value="UniProtKB-SubCell"/>
</dbReference>
<evidence type="ECO:0000256" key="2">
    <source>
        <dbReference type="PIRNR" id="PIRNR016661"/>
    </source>
</evidence>
<dbReference type="Pfam" id="PF02632">
    <property type="entry name" value="BioY"/>
    <property type="match status" value="1"/>
</dbReference>
<keyword evidence="2" id="KW-0813">Transport</keyword>
<dbReference type="EMBL" id="VBAJ01000204">
    <property type="protein sequence ID" value="TMJ07006.1"/>
    <property type="molecule type" value="Genomic_DNA"/>
</dbReference>
<comment type="caution">
    <text evidence="4">The sequence shown here is derived from an EMBL/GenBank/DDBJ whole genome shotgun (WGS) entry which is preliminary data.</text>
</comment>
<evidence type="ECO:0000313" key="4">
    <source>
        <dbReference type="EMBL" id="TMJ07006.1"/>
    </source>
</evidence>
<accession>A0A537LGB3</accession>
<evidence type="ECO:0000256" key="3">
    <source>
        <dbReference type="SAM" id="Phobius"/>
    </source>
</evidence>